<feature type="repeat" description="WD" evidence="8">
    <location>
        <begin position="10"/>
        <end position="40"/>
    </location>
</feature>
<evidence type="ECO:0000256" key="1">
    <source>
        <dbReference type="ARBA" id="ARBA00004123"/>
    </source>
</evidence>
<name>A0AAV7Y650_9NEOP</name>
<dbReference type="InterPro" id="IPR015155">
    <property type="entry name" value="PFU"/>
</dbReference>
<dbReference type="PROSITE" id="PS51396">
    <property type="entry name" value="PUL"/>
    <property type="match status" value="1"/>
</dbReference>
<feature type="repeat" description="WD" evidence="8">
    <location>
        <begin position="144"/>
        <end position="184"/>
    </location>
</feature>
<dbReference type="InterPro" id="IPR036322">
    <property type="entry name" value="WD40_repeat_dom_sf"/>
</dbReference>
<evidence type="ECO:0000256" key="6">
    <source>
        <dbReference type="ARBA" id="ARBA00022737"/>
    </source>
</evidence>
<dbReference type="FunFam" id="2.130.10.10:FF:000175">
    <property type="entry name" value="Phospholipase A-2-activating protein"/>
    <property type="match status" value="1"/>
</dbReference>
<dbReference type="PROSITE" id="PS50294">
    <property type="entry name" value="WD_REPEATS_REGION"/>
    <property type="match status" value="3"/>
</dbReference>
<evidence type="ECO:0000256" key="3">
    <source>
        <dbReference type="ARBA" id="ARBA00008495"/>
    </source>
</evidence>
<dbReference type="PROSITE" id="PS50082">
    <property type="entry name" value="WD_REPEATS_2"/>
    <property type="match status" value="4"/>
</dbReference>
<dbReference type="PANTHER" id="PTHR19849:SF0">
    <property type="entry name" value="PHOSPHOLIPASE A-2-ACTIVATING PROTEIN"/>
    <property type="match status" value="1"/>
</dbReference>
<proteinExistence type="inferred from homology"/>
<dbReference type="AlphaFoldDB" id="A0AAV7Y650"/>
<evidence type="ECO:0000313" key="11">
    <source>
        <dbReference type="EMBL" id="KAJ1531991.1"/>
    </source>
</evidence>
<dbReference type="EMBL" id="JAPTSV010000001">
    <property type="protein sequence ID" value="KAJ1531991.1"/>
    <property type="molecule type" value="Genomic_DNA"/>
</dbReference>
<sequence>MTEYKLSCTLSGHSLDVRAVAASTDGTIISGSRDATTKVWRPNGLNPGYHEAQTLRGHTNFVNCVCYCPPSESYPNGIIVTSGNDKTICGFIAEQESPLFTLKGHSDTVCCLTLGVEPGTFLSASWDKTGRVWNFTSGTTVATFKGHELAVWGIIEMSAGLVVTGAADKLIKLWEKSSGTCQSTLTGHTDCVRGLARINDHEFLSCANDATVRHWSITGDCLSILYGHSNYIYNLAVAPDNQGFASVGEDSSLRVWKDSNVVQVLTLPAQSVWGVTFLPNSDIVTGSSDGVVRVFSKDPDRQANEDVLKTYEQEIEAMFKISSQELGGVKISDLPGKEALYEPGRSDGQTKLVREGTIVTVYSWSAVQKEWTKVGDVAGANEENSGKTLHEGKEYDYVFSIDIKDGVPPLKLPYNLSEDPWFSAQKFIHDNDLPQAYLEQIANFIVNNSKKSAQSATTPAASAPAQAQYCDPFTGYICLAGGNRYIPAGSGNGSVSSSGNFDPFTGGSSYVPNGGAETKAPKDNNALSKLHFPQKTYLRFDQANLKAMLDKLQELNKKIGDGAHQVHEEVLEDILKLADVQSSIDPGSVETLRKMLEWPKDVVFPVLDVTRLAIRNPNTNRELCDGKAGEQLMSILRGYLQPSPGPNQMLALRILCNMVVNPHGEDLVTQNATPLLQQVDQYVPPFSKPLEVAISTFLLNLSVLHTKKSELLSNIDAVGNTILHVLPRFSDKEAIYRGLVASGTLLSQKNQRLPVWAEELWPHVVSMSESDDGRIQVCAQQILALSS</sequence>
<dbReference type="InterPro" id="IPR015943">
    <property type="entry name" value="WD40/YVTN_repeat-like_dom_sf"/>
</dbReference>
<dbReference type="PANTHER" id="PTHR19849">
    <property type="entry name" value="PHOSPHOLIPASE A-2-ACTIVATING PROTEIN"/>
    <property type="match status" value="1"/>
</dbReference>
<dbReference type="GO" id="GO:0010992">
    <property type="term" value="P:ubiquitin recycling"/>
    <property type="evidence" value="ECO:0007669"/>
    <property type="project" value="TreeGrafter"/>
</dbReference>
<dbReference type="InterPro" id="IPR038122">
    <property type="entry name" value="PFU_sf"/>
</dbReference>
<evidence type="ECO:0000259" key="9">
    <source>
        <dbReference type="PROSITE" id="PS51394"/>
    </source>
</evidence>
<keyword evidence="4" id="KW-0963">Cytoplasm</keyword>
<dbReference type="SUPFAM" id="SSF48371">
    <property type="entry name" value="ARM repeat"/>
    <property type="match status" value="1"/>
</dbReference>
<feature type="repeat" description="WD" evidence="8">
    <location>
        <begin position="225"/>
        <end position="257"/>
    </location>
</feature>
<dbReference type="Pfam" id="PF09070">
    <property type="entry name" value="PFU"/>
    <property type="match status" value="1"/>
</dbReference>
<keyword evidence="12" id="KW-1185">Reference proteome</keyword>
<dbReference type="Pfam" id="PF08324">
    <property type="entry name" value="PUL"/>
    <property type="match status" value="1"/>
</dbReference>
<dbReference type="InterPro" id="IPR016024">
    <property type="entry name" value="ARM-type_fold"/>
</dbReference>
<comment type="similarity">
    <text evidence="3">Belongs to the WD repeat PLAP family.</text>
</comment>
<dbReference type="InterPro" id="IPR013535">
    <property type="entry name" value="PUL_dom"/>
</dbReference>
<comment type="caution">
    <text evidence="11">The sequence shown here is derived from an EMBL/GenBank/DDBJ whole genome shotgun (WGS) entry which is preliminary data.</text>
</comment>
<comment type="subcellular location">
    <subcellularLocation>
        <location evidence="2">Cytoplasm</location>
    </subcellularLocation>
    <subcellularLocation>
        <location evidence="1">Nucleus</location>
    </subcellularLocation>
</comment>
<accession>A0AAV7Y650</accession>
<dbReference type="GO" id="GO:0005737">
    <property type="term" value="C:cytoplasm"/>
    <property type="evidence" value="ECO:0007669"/>
    <property type="project" value="UniProtKB-SubCell"/>
</dbReference>
<dbReference type="PROSITE" id="PS51394">
    <property type="entry name" value="PFU"/>
    <property type="match status" value="1"/>
</dbReference>
<feature type="repeat" description="WD" evidence="8">
    <location>
        <begin position="102"/>
        <end position="143"/>
    </location>
</feature>
<feature type="domain" description="PUL" evidence="10">
    <location>
        <begin position="530"/>
        <end position="785"/>
    </location>
</feature>
<organism evidence="11 12">
    <name type="scientific">Megalurothrips usitatus</name>
    <name type="common">bean blossom thrips</name>
    <dbReference type="NCBI Taxonomy" id="439358"/>
    <lineage>
        <taxon>Eukaryota</taxon>
        <taxon>Metazoa</taxon>
        <taxon>Ecdysozoa</taxon>
        <taxon>Arthropoda</taxon>
        <taxon>Hexapoda</taxon>
        <taxon>Insecta</taxon>
        <taxon>Pterygota</taxon>
        <taxon>Neoptera</taxon>
        <taxon>Paraneoptera</taxon>
        <taxon>Thysanoptera</taxon>
        <taxon>Terebrantia</taxon>
        <taxon>Thripoidea</taxon>
        <taxon>Thripidae</taxon>
        <taxon>Megalurothrips</taxon>
    </lineage>
</organism>
<gene>
    <name evidence="11" type="ORF">ONE63_000627</name>
</gene>
<dbReference type="SUPFAM" id="SSF50978">
    <property type="entry name" value="WD40 repeat-like"/>
    <property type="match status" value="1"/>
</dbReference>
<dbReference type="GO" id="GO:0043130">
    <property type="term" value="F:ubiquitin binding"/>
    <property type="evidence" value="ECO:0007669"/>
    <property type="project" value="TreeGrafter"/>
</dbReference>
<dbReference type="InterPro" id="IPR001680">
    <property type="entry name" value="WD40_rpt"/>
</dbReference>
<evidence type="ECO:0000256" key="4">
    <source>
        <dbReference type="ARBA" id="ARBA00022490"/>
    </source>
</evidence>
<protein>
    <recommendedName>
        <fullName evidence="13">Phospholipase A-2-activating protein</fullName>
    </recommendedName>
</protein>
<evidence type="ECO:0000313" key="12">
    <source>
        <dbReference type="Proteomes" id="UP001075354"/>
    </source>
</evidence>
<dbReference type="GO" id="GO:0043161">
    <property type="term" value="P:proteasome-mediated ubiquitin-dependent protein catabolic process"/>
    <property type="evidence" value="ECO:0007669"/>
    <property type="project" value="TreeGrafter"/>
</dbReference>
<dbReference type="Pfam" id="PF00400">
    <property type="entry name" value="WD40"/>
    <property type="match status" value="7"/>
</dbReference>
<feature type="domain" description="PFU" evidence="9">
    <location>
        <begin position="363"/>
        <end position="459"/>
    </location>
</feature>
<dbReference type="CDD" id="cd00200">
    <property type="entry name" value="WD40"/>
    <property type="match status" value="1"/>
</dbReference>
<dbReference type="Gene3D" id="2.130.10.10">
    <property type="entry name" value="YVTN repeat-like/Quinoprotein amine dehydrogenase"/>
    <property type="match status" value="1"/>
</dbReference>
<evidence type="ECO:0000256" key="7">
    <source>
        <dbReference type="ARBA" id="ARBA00023242"/>
    </source>
</evidence>
<dbReference type="SMART" id="SM00320">
    <property type="entry name" value="WD40"/>
    <property type="match status" value="7"/>
</dbReference>
<reference evidence="11" key="1">
    <citation type="submission" date="2022-12" db="EMBL/GenBank/DDBJ databases">
        <title>Chromosome-level genome assembly of the bean flower thrips Megalurothrips usitatus.</title>
        <authorList>
            <person name="Ma L."/>
            <person name="Liu Q."/>
            <person name="Li H."/>
            <person name="Cai W."/>
        </authorList>
    </citation>
    <scope>NUCLEOTIDE SEQUENCE</scope>
    <source>
        <strain evidence="11">Cailab_2022a</strain>
    </source>
</reference>
<dbReference type="Proteomes" id="UP001075354">
    <property type="component" value="Chromosome 1"/>
</dbReference>
<keyword evidence="7" id="KW-0539">Nucleus</keyword>
<evidence type="ECO:0000256" key="2">
    <source>
        <dbReference type="ARBA" id="ARBA00004496"/>
    </source>
</evidence>
<dbReference type="InterPro" id="IPR011989">
    <property type="entry name" value="ARM-like"/>
</dbReference>
<keyword evidence="6" id="KW-0677">Repeat</keyword>
<keyword evidence="5 8" id="KW-0853">WD repeat</keyword>
<dbReference type="Gene3D" id="1.25.10.10">
    <property type="entry name" value="Leucine-rich Repeat Variant"/>
    <property type="match status" value="1"/>
</dbReference>
<evidence type="ECO:0008006" key="13">
    <source>
        <dbReference type="Google" id="ProtNLM"/>
    </source>
</evidence>
<evidence type="ECO:0000256" key="8">
    <source>
        <dbReference type="PROSITE-ProRule" id="PRU00221"/>
    </source>
</evidence>
<evidence type="ECO:0000259" key="10">
    <source>
        <dbReference type="PROSITE" id="PS51396"/>
    </source>
</evidence>
<dbReference type="GO" id="GO:0005634">
    <property type="term" value="C:nucleus"/>
    <property type="evidence" value="ECO:0007669"/>
    <property type="project" value="UniProtKB-SubCell"/>
</dbReference>
<dbReference type="Gene3D" id="3.10.20.870">
    <property type="entry name" value="PFU (PLAA family ubiquitin binding), C-terminal domain"/>
    <property type="match status" value="1"/>
</dbReference>
<evidence type="ECO:0000256" key="5">
    <source>
        <dbReference type="ARBA" id="ARBA00022574"/>
    </source>
</evidence>